<dbReference type="Proteomes" id="UP000236003">
    <property type="component" value="Unassembled WGS sequence"/>
</dbReference>
<dbReference type="GO" id="GO:0016747">
    <property type="term" value="F:acyltransferase activity, transferring groups other than amino-acyl groups"/>
    <property type="evidence" value="ECO:0007669"/>
    <property type="project" value="InterPro"/>
</dbReference>
<dbReference type="AlphaFoldDB" id="A0A2N8RF30"/>
<reference evidence="5 6" key="1">
    <citation type="submission" date="2018-01" db="EMBL/GenBank/DDBJ databases">
        <title>Denitrification phenotypes of diverse strains of Pseudomonas stutzeri.</title>
        <authorList>
            <person name="Milligan D.A."/>
            <person name="Bergaust L."/>
            <person name="Bakken L.R."/>
            <person name="Frostegard A."/>
        </authorList>
    </citation>
    <scope>NUCLEOTIDE SEQUENCE [LARGE SCALE GENOMIC DNA]</scope>
    <source>
        <strain evidence="5 6">CCUG 44592</strain>
    </source>
</reference>
<evidence type="ECO:0000313" key="5">
    <source>
        <dbReference type="EMBL" id="PNF59698.1"/>
    </source>
</evidence>
<dbReference type="PANTHER" id="PTHR43046:SF2">
    <property type="entry name" value="8-OXO-DGTP DIPHOSPHATASE-RELATED"/>
    <property type="match status" value="1"/>
</dbReference>
<dbReference type="PROSITE" id="PS51462">
    <property type="entry name" value="NUDIX"/>
    <property type="match status" value="1"/>
</dbReference>
<comment type="cofactor">
    <cofactor evidence="1">
        <name>Mg(2+)</name>
        <dbReference type="ChEBI" id="CHEBI:18420"/>
    </cofactor>
</comment>
<dbReference type="Gene3D" id="3.90.79.10">
    <property type="entry name" value="Nucleoside Triphosphate Pyrophosphohydrolase"/>
    <property type="match status" value="1"/>
</dbReference>
<name>A0A2N8RF30_STUST</name>
<evidence type="ECO:0000259" key="3">
    <source>
        <dbReference type="PROSITE" id="PS51186"/>
    </source>
</evidence>
<dbReference type="InterPro" id="IPR015797">
    <property type="entry name" value="NUDIX_hydrolase-like_dom_sf"/>
</dbReference>
<dbReference type="SUPFAM" id="SSF55729">
    <property type="entry name" value="Acyl-CoA N-acyltransferases (Nat)"/>
    <property type="match status" value="1"/>
</dbReference>
<dbReference type="PANTHER" id="PTHR43046">
    <property type="entry name" value="GDP-MANNOSE MANNOSYL HYDROLASE"/>
    <property type="match status" value="1"/>
</dbReference>
<accession>A0A2N8RF30</accession>
<dbReference type="CDD" id="cd04301">
    <property type="entry name" value="NAT_SF"/>
    <property type="match status" value="1"/>
</dbReference>
<dbReference type="InterPro" id="IPR000182">
    <property type="entry name" value="GNAT_dom"/>
</dbReference>
<keyword evidence="2 5" id="KW-0378">Hydrolase</keyword>
<gene>
    <name evidence="5" type="ORF">CXK99_09775</name>
</gene>
<dbReference type="EMBL" id="POUM01000007">
    <property type="protein sequence ID" value="PNF59698.1"/>
    <property type="molecule type" value="Genomic_DNA"/>
</dbReference>
<dbReference type="InterPro" id="IPR000086">
    <property type="entry name" value="NUDIX_hydrolase_dom"/>
</dbReference>
<proteinExistence type="predicted"/>
<dbReference type="Pfam" id="PF00293">
    <property type="entry name" value="NUDIX"/>
    <property type="match status" value="1"/>
</dbReference>
<dbReference type="CDD" id="cd04690">
    <property type="entry name" value="NUDIX_Hydrolase"/>
    <property type="match status" value="1"/>
</dbReference>
<sequence>MPSPEYSQLPADLQPLLVRFYRTHNSRNRVRHEAMCWVARRGDIVAGLCLTPIAQGHFLTGLLVAPAERNQGIGAQLVREALASTQGTVWLFCKPELLDFYGRLGFSTTDNLPEMLKDRLMRYRRNKTLIALFNDRGMQMQGPTLTISIACLFDESGRMLIVRKRGTRFFMLPGGKAEVGETALETLIRELHEELGLTMGDRDFKALGHFQAPAANEPGHHVKADVFMARLPHTVSVQAELEELGWLELAPCTREDVAPLLRGQVIPALLASAAAGGDPGCDFASMVGDQGEMGSLAGKVSSIASSS</sequence>
<dbReference type="PROSITE" id="PS00893">
    <property type="entry name" value="NUDIX_BOX"/>
    <property type="match status" value="1"/>
</dbReference>
<dbReference type="PROSITE" id="PS51186">
    <property type="entry name" value="GNAT"/>
    <property type="match status" value="1"/>
</dbReference>
<dbReference type="RefSeq" id="WP_102820479.1">
    <property type="nucleotide sequence ID" value="NZ_JAMOHR010000007.1"/>
</dbReference>
<evidence type="ECO:0000313" key="6">
    <source>
        <dbReference type="Proteomes" id="UP000236003"/>
    </source>
</evidence>
<dbReference type="Pfam" id="PF13508">
    <property type="entry name" value="Acetyltransf_7"/>
    <property type="match status" value="1"/>
</dbReference>
<evidence type="ECO:0000256" key="2">
    <source>
        <dbReference type="ARBA" id="ARBA00022801"/>
    </source>
</evidence>
<protein>
    <submittedName>
        <fullName evidence="5">NTP pyrophosphohydrolase</fullName>
    </submittedName>
</protein>
<dbReference type="SUPFAM" id="SSF55811">
    <property type="entry name" value="Nudix"/>
    <property type="match status" value="1"/>
</dbReference>
<dbReference type="InterPro" id="IPR016181">
    <property type="entry name" value="Acyl_CoA_acyltransferase"/>
</dbReference>
<dbReference type="InterPro" id="IPR020084">
    <property type="entry name" value="NUDIX_hydrolase_CS"/>
</dbReference>
<organism evidence="5 6">
    <name type="scientific">Stutzerimonas stutzeri</name>
    <name type="common">Pseudomonas stutzeri</name>
    <dbReference type="NCBI Taxonomy" id="316"/>
    <lineage>
        <taxon>Bacteria</taxon>
        <taxon>Pseudomonadati</taxon>
        <taxon>Pseudomonadota</taxon>
        <taxon>Gammaproteobacteria</taxon>
        <taxon>Pseudomonadales</taxon>
        <taxon>Pseudomonadaceae</taxon>
        <taxon>Stutzerimonas</taxon>
    </lineage>
</organism>
<comment type="caution">
    <text evidence="5">The sequence shown here is derived from an EMBL/GenBank/DDBJ whole genome shotgun (WGS) entry which is preliminary data.</text>
</comment>
<evidence type="ECO:0000256" key="1">
    <source>
        <dbReference type="ARBA" id="ARBA00001946"/>
    </source>
</evidence>
<feature type="domain" description="N-acetyltransferase" evidence="3">
    <location>
        <begin position="1"/>
        <end position="126"/>
    </location>
</feature>
<feature type="domain" description="Nudix hydrolase" evidence="4">
    <location>
        <begin position="142"/>
        <end position="270"/>
    </location>
</feature>
<dbReference type="Gene3D" id="3.40.630.30">
    <property type="match status" value="1"/>
</dbReference>
<evidence type="ECO:0000259" key="4">
    <source>
        <dbReference type="PROSITE" id="PS51462"/>
    </source>
</evidence>
<dbReference type="GO" id="GO:0016787">
    <property type="term" value="F:hydrolase activity"/>
    <property type="evidence" value="ECO:0007669"/>
    <property type="project" value="UniProtKB-KW"/>
</dbReference>